<sequence>MDPDKPQPMELPDSLRERLDAYGDEFVADFLGRYVDRAPDPDNVEVLIELGHLLTKLGRYEQGLVVDQRLADLLPDEPTVHYNLACSLALTGARDEALATLEHCLEIGYDDADFMLADDDLACLRDDPRFRNLVDRLRA</sequence>
<gene>
    <name evidence="1" type="ORF">Pla133_22440</name>
</gene>
<proteinExistence type="predicted"/>
<dbReference type="KEGG" id="pbap:Pla133_22440"/>
<dbReference type="SUPFAM" id="SSF48452">
    <property type="entry name" value="TPR-like"/>
    <property type="match status" value="1"/>
</dbReference>
<protein>
    <submittedName>
        <fullName evidence="1">Uncharacterized protein</fullName>
    </submittedName>
</protein>
<reference evidence="1 2" key="1">
    <citation type="submission" date="2019-02" db="EMBL/GenBank/DDBJ databases">
        <title>Deep-cultivation of Planctomycetes and their phenomic and genomic characterization uncovers novel biology.</title>
        <authorList>
            <person name="Wiegand S."/>
            <person name="Jogler M."/>
            <person name="Boedeker C."/>
            <person name="Pinto D."/>
            <person name="Vollmers J."/>
            <person name="Rivas-Marin E."/>
            <person name="Kohn T."/>
            <person name="Peeters S.H."/>
            <person name="Heuer A."/>
            <person name="Rast P."/>
            <person name="Oberbeckmann S."/>
            <person name="Bunk B."/>
            <person name="Jeske O."/>
            <person name="Meyerdierks A."/>
            <person name="Storesund J.E."/>
            <person name="Kallscheuer N."/>
            <person name="Luecker S."/>
            <person name="Lage O.M."/>
            <person name="Pohl T."/>
            <person name="Merkel B.J."/>
            <person name="Hornburger P."/>
            <person name="Mueller R.-W."/>
            <person name="Bruemmer F."/>
            <person name="Labrenz M."/>
            <person name="Spormann A.M."/>
            <person name="Op den Camp H."/>
            <person name="Overmann J."/>
            <person name="Amann R."/>
            <person name="Jetten M.S.M."/>
            <person name="Mascher T."/>
            <person name="Medema M.H."/>
            <person name="Devos D.P."/>
            <person name="Kaster A.-K."/>
            <person name="Ovreas L."/>
            <person name="Rohde M."/>
            <person name="Galperin M.Y."/>
            <person name="Jogler C."/>
        </authorList>
    </citation>
    <scope>NUCLEOTIDE SEQUENCE [LARGE SCALE GENOMIC DNA]</scope>
    <source>
        <strain evidence="1 2">Pla133</strain>
    </source>
</reference>
<dbReference type="EMBL" id="CP036287">
    <property type="protein sequence ID" value="QDU67166.1"/>
    <property type="molecule type" value="Genomic_DNA"/>
</dbReference>
<evidence type="ECO:0000313" key="2">
    <source>
        <dbReference type="Proteomes" id="UP000316921"/>
    </source>
</evidence>
<dbReference type="InterPro" id="IPR011990">
    <property type="entry name" value="TPR-like_helical_dom_sf"/>
</dbReference>
<dbReference type="RefSeq" id="WP_145065095.1">
    <property type="nucleotide sequence ID" value="NZ_CP036287.1"/>
</dbReference>
<evidence type="ECO:0000313" key="1">
    <source>
        <dbReference type="EMBL" id="QDU67166.1"/>
    </source>
</evidence>
<dbReference type="Gene3D" id="1.25.40.10">
    <property type="entry name" value="Tetratricopeptide repeat domain"/>
    <property type="match status" value="1"/>
</dbReference>
<accession>A0A518BJL2</accession>
<keyword evidence="2" id="KW-1185">Reference proteome</keyword>
<dbReference type="NCBIfam" id="NF047558">
    <property type="entry name" value="TPR_END_plus"/>
    <property type="match status" value="1"/>
</dbReference>
<name>A0A518BJL2_9BACT</name>
<organism evidence="1 2">
    <name type="scientific">Engelhardtia mirabilis</name>
    <dbReference type="NCBI Taxonomy" id="2528011"/>
    <lineage>
        <taxon>Bacteria</taxon>
        <taxon>Pseudomonadati</taxon>
        <taxon>Planctomycetota</taxon>
        <taxon>Planctomycetia</taxon>
        <taxon>Planctomycetia incertae sedis</taxon>
        <taxon>Engelhardtia</taxon>
    </lineage>
</organism>
<dbReference type="AlphaFoldDB" id="A0A518BJL2"/>
<dbReference type="Proteomes" id="UP000316921">
    <property type="component" value="Chromosome"/>
</dbReference>